<keyword evidence="4" id="KW-1185">Reference proteome</keyword>
<evidence type="ECO:0000256" key="1">
    <source>
        <dbReference type="SAM" id="MobiDB-lite"/>
    </source>
</evidence>
<organism evidence="3 4">
    <name type="scientific">Mycena albidolilacea</name>
    <dbReference type="NCBI Taxonomy" id="1033008"/>
    <lineage>
        <taxon>Eukaryota</taxon>
        <taxon>Fungi</taxon>
        <taxon>Dikarya</taxon>
        <taxon>Basidiomycota</taxon>
        <taxon>Agaricomycotina</taxon>
        <taxon>Agaricomycetes</taxon>
        <taxon>Agaricomycetidae</taxon>
        <taxon>Agaricales</taxon>
        <taxon>Marasmiineae</taxon>
        <taxon>Mycenaceae</taxon>
        <taxon>Mycena</taxon>
    </lineage>
</organism>
<dbReference type="Proteomes" id="UP001218218">
    <property type="component" value="Unassembled WGS sequence"/>
</dbReference>
<evidence type="ECO:0000256" key="2">
    <source>
        <dbReference type="SAM" id="SignalP"/>
    </source>
</evidence>
<feature type="signal peptide" evidence="2">
    <location>
        <begin position="1"/>
        <end position="19"/>
    </location>
</feature>
<dbReference type="AlphaFoldDB" id="A0AAD6ZNY8"/>
<name>A0AAD6ZNY8_9AGAR</name>
<keyword evidence="2" id="KW-0732">Signal</keyword>
<sequence length="492" mass="51593">MPSPSRLLALAALLVSATAIVPPGHQGSPHQPVDDVPAPKPDNDLIAQTAGQVDQKTAPPVDAPPNADVPPTGVTAIDGTVTNSTIAEVSAGNSARRRNVGRFGKRQSGFEKIFDGKPADQKDASIEGTAYLTYTVVPNSTYNVDACLDWAAKIDGCVFVNLYYEFNNDLLDHVFSEKSNLKCAAYGDLHSAKEKTNFGGQASYPQVGNEPVPLTYITQSSGYGLDSLVDPDTPEGYELVFGPTGGANNAPGYMGFAFIEKYDVDACAALCNGRGVDPNGGGCAYFNIWRAVVSGVPTTYTCSMYYLVADESTAVNFGQGDLVVTLSRGYRRKDLLIDGGFEGYTACGDFCFTASYANWIGTSPAGGDLDASIFFFPDYAHNGHGSALLGAAFGDDNKAGTLAPAQALHTDAGAHYVVQAFVSSAFSGPDLEAAAKIEILWNGQSVASKTGFTSGYVFVEATVVAAGNDKLSFAGGAAPAWTFIDDVHVYKA</sequence>
<evidence type="ECO:0000313" key="4">
    <source>
        <dbReference type="Proteomes" id="UP001218218"/>
    </source>
</evidence>
<feature type="chain" id="PRO_5042097092" evidence="2">
    <location>
        <begin position="20"/>
        <end position="492"/>
    </location>
</feature>
<dbReference type="EMBL" id="JARIHO010000035">
    <property type="protein sequence ID" value="KAJ7331369.1"/>
    <property type="molecule type" value="Genomic_DNA"/>
</dbReference>
<feature type="region of interest" description="Disordered" evidence="1">
    <location>
        <begin position="22"/>
        <end position="45"/>
    </location>
</feature>
<proteinExistence type="predicted"/>
<reference evidence="3" key="1">
    <citation type="submission" date="2023-03" db="EMBL/GenBank/DDBJ databases">
        <title>Massive genome expansion in bonnet fungi (Mycena s.s.) driven by repeated elements and novel gene families across ecological guilds.</title>
        <authorList>
            <consortium name="Lawrence Berkeley National Laboratory"/>
            <person name="Harder C.B."/>
            <person name="Miyauchi S."/>
            <person name="Viragh M."/>
            <person name="Kuo A."/>
            <person name="Thoen E."/>
            <person name="Andreopoulos B."/>
            <person name="Lu D."/>
            <person name="Skrede I."/>
            <person name="Drula E."/>
            <person name="Henrissat B."/>
            <person name="Morin E."/>
            <person name="Kohler A."/>
            <person name="Barry K."/>
            <person name="LaButti K."/>
            <person name="Morin E."/>
            <person name="Salamov A."/>
            <person name="Lipzen A."/>
            <person name="Mereny Z."/>
            <person name="Hegedus B."/>
            <person name="Baldrian P."/>
            <person name="Stursova M."/>
            <person name="Weitz H."/>
            <person name="Taylor A."/>
            <person name="Grigoriev I.V."/>
            <person name="Nagy L.G."/>
            <person name="Martin F."/>
            <person name="Kauserud H."/>
        </authorList>
    </citation>
    <scope>NUCLEOTIDE SEQUENCE</scope>
    <source>
        <strain evidence="3">CBHHK002</strain>
    </source>
</reference>
<gene>
    <name evidence="3" type="ORF">DFH08DRAFT_814677</name>
</gene>
<evidence type="ECO:0000313" key="3">
    <source>
        <dbReference type="EMBL" id="KAJ7331369.1"/>
    </source>
</evidence>
<accession>A0AAD6ZNY8</accession>
<comment type="caution">
    <text evidence="3">The sequence shown here is derived from an EMBL/GenBank/DDBJ whole genome shotgun (WGS) entry which is preliminary data.</text>
</comment>
<protein>
    <submittedName>
        <fullName evidence="3">Uncharacterized protein</fullName>
    </submittedName>
</protein>